<dbReference type="RefSeq" id="WP_379739646.1">
    <property type="nucleotide sequence ID" value="NZ_JBHSGW010000004.1"/>
</dbReference>
<dbReference type="InterPro" id="IPR012910">
    <property type="entry name" value="Plug_dom"/>
</dbReference>
<sequence length="717" mass="80592">MKTILTLLITCITFVSFSQTTLKGKIIDEQKNPIIGANVFLKGTYDGTISDENGDFSFETKATGSQILQLSFLSYETSKIEITIENYKPKTYILKDDLNTLDAVVVSAGTFKAGDNSKVTALKPLDIVTTAGSAGNIIGALQTLPGTQTVGESGRLFVRGGESNETQTYIDGIRVAQPYGATANNVPTRGRFSPFLFDGITFSTGGYSAEYGNALSSVLLMNTIDEPLQNETDISIMTVGAGLGKTKKWENSSLTFNTSYINLAPYQAIIPQNFDWNKPVEAFSGESIFRTKIKKGLLKVYAAFDKTNFDINQEDVNFEDKIRVDVTNNNFYLNSSFVGYIAENTKLQTGLSYGYSQNKIDIANDKVGNNERSLHYKLKFTQFLTNRIKLNFGGDYFHTNFDESFQANQANSFFSGYDNNLGAMFAESEIFFSKKLAMNVGLRGSNASIVGDFVIEPRISMAYKIADNNQVSLAYGTFNQTPNQSYLKYTSNLNYENTSHYILNYMYNKDKRMFRAEAYYKDYNDLVKYSTSTAQFNSNYTNSGYGFAKGIDLFWRDNKSIKNLDYWVSYSIIDSKRDYKNYETSVTPSFIAKHNFSLVTKYWVDKLKSQISGTYSYNSGRPYDNPNSVKFMNEKTKSYHNLSFSWAYLLSQQKILFVSVSNALGTNNVFGYNYANSPDANGQFKSQAITQPASRFIFVGFFWTISDNKKTNNLDNL</sequence>
<dbReference type="InterPro" id="IPR037066">
    <property type="entry name" value="Plug_dom_sf"/>
</dbReference>
<evidence type="ECO:0000256" key="3">
    <source>
        <dbReference type="ARBA" id="ARBA00023237"/>
    </source>
</evidence>
<dbReference type="Proteomes" id="UP001595885">
    <property type="component" value="Unassembled WGS sequence"/>
</dbReference>
<reference evidence="6" key="1">
    <citation type="journal article" date="2019" name="Int. J. Syst. Evol. Microbiol.">
        <title>The Global Catalogue of Microorganisms (GCM) 10K type strain sequencing project: providing services to taxonomists for standard genome sequencing and annotation.</title>
        <authorList>
            <consortium name="The Broad Institute Genomics Platform"/>
            <consortium name="The Broad Institute Genome Sequencing Center for Infectious Disease"/>
            <person name="Wu L."/>
            <person name="Ma J."/>
        </authorList>
    </citation>
    <scope>NUCLEOTIDE SEQUENCE [LARGE SCALE GENOMIC DNA]</scope>
    <source>
        <strain evidence="6">CCUG 50349</strain>
    </source>
</reference>
<evidence type="ECO:0000313" key="5">
    <source>
        <dbReference type="EMBL" id="MFC4739707.1"/>
    </source>
</evidence>
<dbReference type="Pfam" id="PF07715">
    <property type="entry name" value="Plug"/>
    <property type="match status" value="1"/>
</dbReference>
<accession>A0ABV9P274</accession>
<gene>
    <name evidence="5" type="ORF">ACFO3U_06835</name>
</gene>
<dbReference type="InterPro" id="IPR008969">
    <property type="entry name" value="CarboxyPept-like_regulatory"/>
</dbReference>
<comment type="subcellular location">
    <subcellularLocation>
        <location evidence="1">Cell outer membrane</location>
    </subcellularLocation>
</comment>
<dbReference type="SUPFAM" id="SSF56935">
    <property type="entry name" value="Porins"/>
    <property type="match status" value="1"/>
</dbReference>
<dbReference type="Gene3D" id="2.170.130.10">
    <property type="entry name" value="TonB-dependent receptor, plug domain"/>
    <property type="match status" value="1"/>
</dbReference>
<dbReference type="Gene3D" id="2.60.40.1120">
    <property type="entry name" value="Carboxypeptidase-like, regulatory domain"/>
    <property type="match status" value="1"/>
</dbReference>
<evidence type="ECO:0000256" key="2">
    <source>
        <dbReference type="ARBA" id="ARBA00023136"/>
    </source>
</evidence>
<feature type="domain" description="TonB-dependent receptor plug" evidence="4">
    <location>
        <begin position="133"/>
        <end position="214"/>
    </location>
</feature>
<dbReference type="Gene3D" id="2.40.170.20">
    <property type="entry name" value="TonB-dependent receptor, beta-barrel domain"/>
    <property type="match status" value="1"/>
</dbReference>
<evidence type="ECO:0000313" key="6">
    <source>
        <dbReference type="Proteomes" id="UP001595885"/>
    </source>
</evidence>
<name>A0ABV9P274_9FLAO</name>
<keyword evidence="6" id="KW-1185">Reference proteome</keyword>
<comment type="caution">
    <text evidence="5">The sequence shown here is derived from an EMBL/GenBank/DDBJ whole genome shotgun (WGS) entry which is preliminary data.</text>
</comment>
<evidence type="ECO:0000256" key="1">
    <source>
        <dbReference type="ARBA" id="ARBA00004442"/>
    </source>
</evidence>
<protein>
    <submittedName>
        <fullName evidence="5">Carboxypeptidase-like regulatory domain-containing protein</fullName>
    </submittedName>
</protein>
<organism evidence="5 6">
    <name type="scientific">Flavobacterium ponti</name>
    <dbReference type="NCBI Taxonomy" id="665133"/>
    <lineage>
        <taxon>Bacteria</taxon>
        <taxon>Pseudomonadati</taxon>
        <taxon>Bacteroidota</taxon>
        <taxon>Flavobacteriia</taxon>
        <taxon>Flavobacteriales</taxon>
        <taxon>Flavobacteriaceae</taxon>
        <taxon>Flavobacterium</taxon>
    </lineage>
</organism>
<evidence type="ECO:0000259" key="4">
    <source>
        <dbReference type="Pfam" id="PF07715"/>
    </source>
</evidence>
<dbReference type="EMBL" id="JBHSGW010000004">
    <property type="protein sequence ID" value="MFC4739707.1"/>
    <property type="molecule type" value="Genomic_DNA"/>
</dbReference>
<keyword evidence="3" id="KW-0998">Cell outer membrane</keyword>
<proteinExistence type="predicted"/>
<dbReference type="SUPFAM" id="SSF49464">
    <property type="entry name" value="Carboxypeptidase regulatory domain-like"/>
    <property type="match status" value="1"/>
</dbReference>
<dbReference type="InterPro" id="IPR036942">
    <property type="entry name" value="Beta-barrel_TonB_sf"/>
</dbReference>
<dbReference type="Pfam" id="PF13715">
    <property type="entry name" value="CarbopepD_reg_2"/>
    <property type="match status" value="1"/>
</dbReference>
<keyword evidence="2" id="KW-0472">Membrane</keyword>